<feature type="compositionally biased region" description="Polar residues" evidence="1">
    <location>
        <begin position="22"/>
        <end position="32"/>
    </location>
</feature>
<evidence type="ECO:0000256" key="1">
    <source>
        <dbReference type="SAM" id="MobiDB-lite"/>
    </source>
</evidence>
<dbReference type="RefSeq" id="WP_306746096.1">
    <property type="nucleotide sequence ID" value="NZ_NSDM01000005.1"/>
</dbReference>
<organism evidence="2 3">
    <name type="scientific">Saccharothrix yanglingensis</name>
    <dbReference type="NCBI Taxonomy" id="659496"/>
    <lineage>
        <taxon>Bacteria</taxon>
        <taxon>Bacillati</taxon>
        <taxon>Actinomycetota</taxon>
        <taxon>Actinomycetes</taxon>
        <taxon>Pseudonocardiales</taxon>
        <taxon>Pseudonocardiaceae</taxon>
        <taxon>Saccharothrix</taxon>
    </lineage>
</organism>
<name>A0ABU0X0Y3_9PSEU</name>
<sequence>MLDSSPQRAAGGPWTIGCGTPWPSTSATTSNAVSRVRRVFDTEAIADRYRAFIARRDRLGLVRQDPHLPAEHLDED</sequence>
<dbReference type="Proteomes" id="UP001225605">
    <property type="component" value="Unassembled WGS sequence"/>
</dbReference>
<proteinExistence type="predicted"/>
<gene>
    <name evidence="2" type="ORF">CKY47_13290</name>
</gene>
<feature type="region of interest" description="Disordered" evidence="1">
    <location>
        <begin position="1"/>
        <end position="32"/>
    </location>
</feature>
<protein>
    <submittedName>
        <fullName evidence="2">Uncharacterized protein</fullName>
    </submittedName>
</protein>
<keyword evidence="3" id="KW-1185">Reference proteome</keyword>
<evidence type="ECO:0000313" key="2">
    <source>
        <dbReference type="EMBL" id="MDQ2584939.1"/>
    </source>
</evidence>
<reference evidence="2 3" key="1">
    <citation type="submission" date="2017-06" db="EMBL/GenBank/DDBJ databases">
        <title>Cultured bacterium strain Saccharothrix yanglingensis Hhs.015.</title>
        <authorList>
            <person name="Xia Y."/>
        </authorList>
    </citation>
    <scope>NUCLEOTIDE SEQUENCE [LARGE SCALE GENOMIC DNA]</scope>
    <source>
        <strain evidence="2 3">Hhs.015</strain>
    </source>
</reference>
<evidence type="ECO:0000313" key="3">
    <source>
        <dbReference type="Proteomes" id="UP001225605"/>
    </source>
</evidence>
<comment type="caution">
    <text evidence="2">The sequence shown here is derived from an EMBL/GenBank/DDBJ whole genome shotgun (WGS) entry which is preliminary data.</text>
</comment>
<dbReference type="EMBL" id="NSDM01000005">
    <property type="protein sequence ID" value="MDQ2584939.1"/>
    <property type="molecule type" value="Genomic_DNA"/>
</dbReference>
<accession>A0ABU0X0Y3</accession>